<evidence type="ECO:0000313" key="12">
    <source>
        <dbReference type="EMBL" id="VDC21161.1"/>
    </source>
</evidence>
<feature type="domain" description="Peptidase C39" evidence="11">
    <location>
        <begin position="3"/>
        <end position="126"/>
    </location>
</feature>
<evidence type="ECO:0000256" key="5">
    <source>
        <dbReference type="ARBA" id="ARBA00022840"/>
    </source>
</evidence>
<organism evidence="12 13">
    <name type="scientific">Pseudogemmobacter humi</name>
    <dbReference type="NCBI Taxonomy" id="2483812"/>
    <lineage>
        <taxon>Bacteria</taxon>
        <taxon>Pseudomonadati</taxon>
        <taxon>Pseudomonadota</taxon>
        <taxon>Alphaproteobacteria</taxon>
        <taxon>Rhodobacterales</taxon>
        <taxon>Paracoccaceae</taxon>
        <taxon>Pseudogemmobacter</taxon>
    </lineage>
</organism>
<dbReference type="Pfam" id="PF00005">
    <property type="entry name" value="ABC_tran"/>
    <property type="match status" value="1"/>
</dbReference>
<dbReference type="PROSITE" id="PS50893">
    <property type="entry name" value="ABC_TRANSPORTER_2"/>
    <property type="match status" value="1"/>
</dbReference>
<dbReference type="GO" id="GO:0006508">
    <property type="term" value="P:proteolysis"/>
    <property type="evidence" value="ECO:0007669"/>
    <property type="project" value="InterPro"/>
</dbReference>
<dbReference type="SUPFAM" id="SSF90123">
    <property type="entry name" value="ABC transporter transmembrane region"/>
    <property type="match status" value="1"/>
</dbReference>
<feature type="transmembrane region" description="Helical" evidence="8">
    <location>
        <begin position="296"/>
        <end position="314"/>
    </location>
</feature>
<dbReference type="PANTHER" id="PTHR43394">
    <property type="entry name" value="ATP-DEPENDENT PERMEASE MDL1, MITOCHONDRIAL"/>
    <property type="match status" value="1"/>
</dbReference>
<keyword evidence="2 8" id="KW-0812">Transmembrane</keyword>
<dbReference type="EMBL" id="UXAW01000034">
    <property type="protein sequence ID" value="VDC21161.1"/>
    <property type="molecule type" value="Genomic_DNA"/>
</dbReference>
<evidence type="ECO:0000256" key="6">
    <source>
        <dbReference type="ARBA" id="ARBA00022989"/>
    </source>
</evidence>
<dbReference type="PROSITE" id="PS00211">
    <property type="entry name" value="ABC_TRANSPORTER_1"/>
    <property type="match status" value="1"/>
</dbReference>
<dbReference type="InterPro" id="IPR003439">
    <property type="entry name" value="ABC_transporter-like_ATP-bd"/>
</dbReference>
<dbReference type="PROSITE" id="PS50990">
    <property type="entry name" value="PEPTIDASE_C39"/>
    <property type="match status" value="1"/>
</dbReference>
<name>A0A3P5WNQ1_9RHOB</name>
<dbReference type="GO" id="GO:0015421">
    <property type="term" value="F:ABC-type oligopeptide transporter activity"/>
    <property type="evidence" value="ECO:0007669"/>
    <property type="project" value="TreeGrafter"/>
</dbReference>
<dbReference type="PANTHER" id="PTHR43394:SF1">
    <property type="entry name" value="ATP-BINDING CASSETTE SUB-FAMILY B MEMBER 10, MITOCHONDRIAL"/>
    <property type="match status" value="1"/>
</dbReference>
<dbReference type="Pfam" id="PF00664">
    <property type="entry name" value="ABC_membrane"/>
    <property type="match status" value="1"/>
</dbReference>
<sequence>MAARENSDPLVLGLIEICRANGIAASAERLSDGLPRDENGHLSLNATARALRRVNMSCRIAGADRLDAIPPEALPVLLFLKDGATAMLEALEGESATLVLPQTGGGRVQQSRAELAAAWDGRFLASKPVDVVSARLDGSDPDRQHWILGPILGNLTIYRDVFLASFVASLLAVSTAMFSMQVYDRVVPNQVFDTLWILASGVGLAIALEFVLRMMRARLIDVSGRDLDLTLSARLFEHVANLRLSHQPRSTGVFANQVRDFSTVREFFTSGTVAAICDIPFVLIFIGIIAFIGGPVALVVLVGGVLMIGPGLLMQRSLAKASRQNTRESAALNGLLLETVSNLETVKAARAEGRLHRAYVQLTATMAETAIKAREQTTFLGQISASTQQLCYGLVVVVGVYQIAAGSMTTGSLIACTLLTSRTLAPLAQVAGLLARWQQVRAAMENLDNIMEMPVERPADRHYLRASDIRGAYTVQDVTYAHDKEGGQVLNIHALSVRPGERIALLGGNGAGKSTFLRLMAGLTDPAGGTILLDNLALAQIDPIDRRRQIGYLPQTAALFQGTLRENLLLDHGLHSDEELFETLDAVGLGRHVRKHVRGLDMQLYGNANVSGGQRQAIGLARIILQDPRVVILDEPTSAFDHATEQHVVQFLKTWLEGRTAIIATHKRELLALTERAVVLKDGAVAHDDALGKIMELARATATQQVKAVK</sequence>
<dbReference type="InterPro" id="IPR011527">
    <property type="entry name" value="ABC1_TM_dom"/>
</dbReference>
<keyword evidence="7 8" id="KW-0472">Membrane</keyword>
<dbReference type="InterPro" id="IPR005074">
    <property type="entry name" value="Peptidase_C39"/>
</dbReference>
<keyword evidence="5 12" id="KW-0067">ATP-binding</keyword>
<keyword evidence="4" id="KW-0378">Hydrolase</keyword>
<feature type="domain" description="ABC transporter" evidence="9">
    <location>
        <begin position="473"/>
        <end position="707"/>
    </location>
</feature>
<feature type="transmembrane region" description="Helical" evidence="8">
    <location>
        <begin position="161"/>
        <end position="183"/>
    </location>
</feature>
<accession>A0A3P5WNQ1</accession>
<dbReference type="OrthoDB" id="9808328at2"/>
<evidence type="ECO:0000256" key="8">
    <source>
        <dbReference type="SAM" id="Phobius"/>
    </source>
</evidence>
<dbReference type="InterPro" id="IPR017750">
    <property type="entry name" value="ATPase_T1SS"/>
</dbReference>
<reference evidence="12 13" key="1">
    <citation type="submission" date="2018-11" db="EMBL/GenBank/DDBJ databases">
        <authorList>
            <person name="Criscuolo A."/>
        </authorList>
    </citation>
    <scope>NUCLEOTIDE SEQUENCE [LARGE SCALE GENOMIC DNA]</scope>
    <source>
        <strain evidence="12">ACIP111625</strain>
    </source>
</reference>
<evidence type="ECO:0000256" key="4">
    <source>
        <dbReference type="ARBA" id="ARBA00022801"/>
    </source>
</evidence>
<dbReference type="Proteomes" id="UP000277498">
    <property type="component" value="Unassembled WGS sequence"/>
</dbReference>
<evidence type="ECO:0000259" key="10">
    <source>
        <dbReference type="PROSITE" id="PS50929"/>
    </source>
</evidence>
<feature type="transmembrane region" description="Helical" evidence="8">
    <location>
        <begin position="195"/>
        <end position="212"/>
    </location>
</feature>
<keyword evidence="6 8" id="KW-1133">Transmembrane helix</keyword>
<dbReference type="InterPro" id="IPR039421">
    <property type="entry name" value="Type_1_exporter"/>
</dbReference>
<evidence type="ECO:0000256" key="3">
    <source>
        <dbReference type="ARBA" id="ARBA00022741"/>
    </source>
</evidence>
<evidence type="ECO:0000259" key="9">
    <source>
        <dbReference type="PROSITE" id="PS50893"/>
    </source>
</evidence>
<dbReference type="NCBIfam" id="TIGR03375">
    <property type="entry name" value="type_I_sec_LssB"/>
    <property type="match status" value="1"/>
</dbReference>
<dbReference type="CDD" id="cd18587">
    <property type="entry name" value="ABC_6TM_LapB_like"/>
    <property type="match status" value="1"/>
</dbReference>
<dbReference type="SUPFAM" id="SSF52540">
    <property type="entry name" value="P-loop containing nucleoside triphosphate hydrolases"/>
    <property type="match status" value="1"/>
</dbReference>
<dbReference type="GO" id="GO:0008233">
    <property type="term" value="F:peptidase activity"/>
    <property type="evidence" value="ECO:0007669"/>
    <property type="project" value="InterPro"/>
</dbReference>
<feature type="domain" description="ABC transmembrane type-1" evidence="10">
    <location>
        <begin position="161"/>
        <end position="439"/>
    </location>
</feature>
<dbReference type="RefSeq" id="WP_124084965.1">
    <property type="nucleotide sequence ID" value="NZ_UXAW01000034.1"/>
</dbReference>
<evidence type="ECO:0000313" key="13">
    <source>
        <dbReference type="Proteomes" id="UP000277498"/>
    </source>
</evidence>
<dbReference type="GO" id="GO:0005886">
    <property type="term" value="C:plasma membrane"/>
    <property type="evidence" value="ECO:0007669"/>
    <property type="project" value="UniProtKB-SubCell"/>
</dbReference>
<evidence type="ECO:0000259" key="11">
    <source>
        <dbReference type="PROSITE" id="PS50990"/>
    </source>
</evidence>
<dbReference type="InterPro" id="IPR003593">
    <property type="entry name" value="AAA+_ATPase"/>
</dbReference>
<keyword evidence="3" id="KW-0547">Nucleotide-binding</keyword>
<dbReference type="Gene3D" id="3.40.50.300">
    <property type="entry name" value="P-loop containing nucleotide triphosphate hydrolases"/>
    <property type="match status" value="1"/>
</dbReference>
<protein>
    <submittedName>
        <fullName evidence="12">Toxin RTX-I translocation ATP-binding protein</fullName>
    </submittedName>
</protein>
<dbReference type="InterPro" id="IPR017871">
    <property type="entry name" value="ABC_transporter-like_CS"/>
</dbReference>
<evidence type="ECO:0000256" key="1">
    <source>
        <dbReference type="ARBA" id="ARBA00004651"/>
    </source>
</evidence>
<dbReference type="AlphaFoldDB" id="A0A3P5WNQ1"/>
<dbReference type="Gene3D" id="1.20.1560.10">
    <property type="entry name" value="ABC transporter type 1, transmembrane domain"/>
    <property type="match status" value="1"/>
</dbReference>
<gene>
    <name evidence="12" type="primary">apxIB_2</name>
    <name evidence="12" type="ORF">XINFAN_00525</name>
</gene>
<feature type="transmembrane region" description="Helical" evidence="8">
    <location>
        <begin position="267"/>
        <end position="290"/>
    </location>
</feature>
<dbReference type="SMART" id="SM00382">
    <property type="entry name" value="AAA"/>
    <property type="match status" value="1"/>
</dbReference>
<keyword evidence="13" id="KW-1185">Reference proteome</keyword>
<dbReference type="GO" id="GO:0005524">
    <property type="term" value="F:ATP binding"/>
    <property type="evidence" value="ECO:0007669"/>
    <property type="project" value="UniProtKB-KW"/>
</dbReference>
<dbReference type="InterPro" id="IPR027417">
    <property type="entry name" value="P-loop_NTPase"/>
</dbReference>
<evidence type="ECO:0000256" key="2">
    <source>
        <dbReference type="ARBA" id="ARBA00022692"/>
    </source>
</evidence>
<proteinExistence type="predicted"/>
<dbReference type="GO" id="GO:0016887">
    <property type="term" value="F:ATP hydrolysis activity"/>
    <property type="evidence" value="ECO:0007669"/>
    <property type="project" value="InterPro"/>
</dbReference>
<dbReference type="PROSITE" id="PS50929">
    <property type="entry name" value="ABC_TM1F"/>
    <property type="match status" value="1"/>
</dbReference>
<evidence type="ECO:0000256" key="7">
    <source>
        <dbReference type="ARBA" id="ARBA00023136"/>
    </source>
</evidence>
<dbReference type="Gene3D" id="3.90.70.10">
    <property type="entry name" value="Cysteine proteinases"/>
    <property type="match status" value="1"/>
</dbReference>
<comment type="subcellular location">
    <subcellularLocation>
        <location evidence="1">Cell membrane</location>
        <topology evidence="1">Multi-pass membrane protein</topology>
    </subcellularLocation>
</comment>
<dbReference type="InterPro" id="IPR036640">
    <property type="entry name" value="ABC1_TM_sf"/>
</dbReference>